<evidence type="ECO:0000259" key="3">
    <source>
        <dbReference type="SMART" id="SM00240"/>
    </source>
</evidence>
<dbReference type="CDD" id="cd22709">
    <property type="entry name" value="FHA_KIF28P"/>
    <property type="match status" value="1"/>
</dbReference>
<dbReference type="PANTHER" id="PTHR10398:SF2">
    <property type="entry name" value="AFADIN"/>
    <property type="match status" value="1"/>
</dbReference>
<keyword evidence="1" id="KW-0694">RNA-binding</keyword>
<dbReference type="EMBL" id="UYWY01027400">
    <property type="protein sequence ID" value="VDM51050.1"/>
    <property type="molecule type" value="Genomic_DNA"/>
</dbReference>
<dbReference type="GO" id="GO:0005912">
    <property type="term" value="C:adherens junction"/>
    <property type="evidence" value="ECO:0007669"/>
    <property type="project" value="TreeGrafter"/>
</dbReference>
<dbReference type="GO" id="GO:0032880">
    <property type="term" value="P:regulation of protein localization"/>
    <property type="evidence" value="ECO:0007669"/>
    <property type="project" value="TreeGrafter"/>
</dbReference>
<dbReference type="WBParaSite" id="TCNE_0001973301-mRNA-1">
    <property type="protein sequence ID" value="TCNE_0001973301-mRNA-1"/>
    <property type="gene ID" value="TCNE_0001973301"/>
</dbReference>
<dbReference type="PROSITE" id="PS50889">
    <property type="entry name" value="S4"/>
    <property type="match status" value="1"/>
</dbReference>
<evidence type="ECO:0000313" key="4">
    <source>
        <dbReference type="EMBL" id="VDM51050.1"/>
    </source>
</evidence>
<organism evidence="5 6">
    <name type="scientific">Toxocara canis</name>
    <name type="common">Canine roundworm</name>
    <dbReference type="NCBI Taxonomy" id="6265"/>
    <lineage>
        <taxon>Eukaryota</taxon>
        <taxon>Metazoa</taxon>
        <taxon>Ecdysozoa</taxon>
        <taxon>Nematoda</taxon>
        <taxon>Chromadorea</taxon>
        <taxon>Rhabditida</taxon>
        <taxon>Spirurina</taxon>
        <taxon>Ascaridomorpha</taxon>
        <taxon>Ascaridoidea</taxon>
        <taxon>Toxocaridae</taxon>
        <taxon>Toxocara</taxon>
    </lineage>
</organism>
<reference evidence="6" key="1">
    <citation type="submission" date="2016-06" db="UniProtKB">
        <authorList>
            <consortium name="WormBaseParasite"/>
        </authorList>
    </citation>
    <scope>IDENTIFICATION</scope>
</reference>
<reference evidence="4 5" key="2">
    <citation type="submission" date="2018-11" db="EMBL/GenBank/DDBJ databases">
        <authorList>
            <consortium name="Pathogen Informatics"/>
        </authorList>
    </citation>
    <scope>NUCLEOTIDE SEQUENCE [LARGE SCALE GENOMIC DNA]</scope>
</reference>
<dbReference type="FunFam" id="2.60.200.20:FF:000034">
    <property type="entry name" value="kinesin-like protein KIF28P"/>
    <property type="match status" value="1"/>
</dbReference>
<keyword evidence="5" id="KW-1185">Reference proteome</keyword>
<gene>
    <name evidence="4" type="ORF">TCNE_LOCUS19729</name>
</gene>
<dbReference type="SUPFAM" id="SSF49879">
    <property type="entry name" value="SMAD/FHA domain"/>
    <property type="match status" value="1"/>
</dbReference>
<dbReference type="GO" id="GO:0050839">
    <property type="term" value="F:cell adhesion molecule binding"/>
    <property type="evidence" value="ECO:0007669"/>
    <property type="project" value="TreeGrafter"/>
</dbReference>
<evidence type="ECO:0000256" key="1">
    <source>
        <dbReference type="PROSITE-ProRule" id="PRU00182"/>
    </source>
</evidence>
<dbReference type="GO" id="GO:0003723">
    <property type="term" value="F:RNA binding"/>
    <property type="evidence" value="ECO:0007669"/>
    <property type="project" value="UniProtKB-KW"/>
</dbReference>
<dbReference type="Gene3D" id="2.60.200.20">
    <property type="match status" value="1"/>
</dbReference>
<name>A0A183VG59_TOXCA</name>
<sequence>MERLQQTWQQRLDEQKSKGGNLDERTIIKQRRNAEPHLWNLNEDPALTDMIVHFIGNGLVKLGSQPPADIQLNGLSIQPQHAVFTNKDNKKVTLTPVETAEVLVNGKPIHSETILQTNDRIFFGGNHLYVFVNPNKRAKKDVKITYDMAQQEIAKCSGLTAGFVDGDGGNKSTAELILEEDLINLLPNVYRANSMSKELKRNVNFEIALVAPEARGLTDGLTEIWIKVHDSVDDTYFMWEKNRFMNRYYGMQEMYQNFVEGDTDWDVPKVSLSLNDRFDATNSTNCFLNC</sequence>
<evidence type="ECO:0000313" key="5">
    <source>
        <dbReference type="Proteomes" id="UP000050794"/>
    </source>
</evidence>
<feature type="compositionally biased region" description="Polar residues" evidence="2">
    <location>
        <begin position="1"/>
        <end position="10"/>
    </location>
</feature>
<dbReference type="Pfam" id="PF00498">
    <property type="entry name" value="FHA"/>
    <property type="match status" value="1"/>
</dbReference>
<dbReference type="InterPro" id="IPR000253">
    <property type="entry name" value="FHA_dom"/>
</dbReference>
<dbReference type="AlphaFoldDB" id="A0A183VG59"/>
<feature type="compositionally biased region" description="Basic and acidic residues" evidence="2">
    <location>
        <begin position="11"/>
        <end position="21"/>
    </location>
</feature>
<dbReference type="InterPro" id="IPR028842">
    <property type="entry name" value="Afadin"/>
</dbReference>
<dbReference type="SMART" id="SM00240">
    <property type="entry name" value="FHA"/>
    <property type="match status" value="1"/>
</dbReference>
<protein>
    <submittedName>
        <fullName evidence="6">FHA domain-containing protein</fullName>
    </submittedName>
</protein>
<feature type="domain" description="FHA" evidence="3">
    <location>
        <begin position="52"/>
        <end position="109"/>
    </location>
</feature>
<dbReference type="InterPro" id="IPR008984">
    <property type="entry name" value="SMAD_FHA_dom_sf"/>
</dbReference>
<evidence type="ECO:0000313" key="6">
    <source>
        <dbReference type="WBParaSite" id="TCNE_0001973301-mRNA-1"/>
    </source>
</evidence>
<dbReference type="Proteomes" id="UP000050794">
    <property type="component" value="Unassembled WGS sequence"/>
</dbReference>
<evidence type="ECO:0000256" key="2">
    <source>
        <dbReference type="SAM" id="MobiDB-lite"/>
    </source>
</evidence>
<accession>A0A183VG59</accession>
<feature type="region of interest" description="Disordered" evidence="2">
    <location>
        <begin position="1"/>
        <end position="21"/>
    </location>
</feature>
<proteinExistence type="predicted"/>
<dbReference type="PANTHER" id="PTHR10398">
    <property type="entry name" value="AFADIN"/>
    <property type="match status" value="1"/>
</dbReference>